<evidence type="ECO:0000256" key="2">
    <source>
        <dbReference type="ARBA" id="ARBA00023002"/>
    </source>
</evidence>
<dbReference type="PANTHER" id="PTHR24320">
    <property type="entry name" value="RETINOL DEHYDROGENASE"/>
    <property type="match status" value="1"/>
</dbReference>
<keyword evidence="2" id="KW-0560">Oxidoreductase</keyword>
<dbReference type="OrthoDB" id="191139at2759"/>
<dbReference type="InterPro" id="IPR036291">
    <property type="entry name" value="NAD(P)-bd_dom_sf"/>
</dbReference>
<dbReference type="Gene3D" id="3.40.50.720">
    <property type="entry name" value="NAD(P)-binding Rossmann-like Domain"/>
    <property type="match status" value="1"/>
</dbReference>
<keyword evidence="5" id="KW-1185">Reference proteome</keyword>
<dbReference type="SUPFAM" id="SSF51735">
    <property type="entry name" value="NAD(P)-binding Rossmann-fold domains"/>
    <property type="match status" value="1"/>
</dbReference>
<dbReference type="PRINTS" id="PR00081">
    <property type="entry name" value="GDHRDH"/>
</dbReference>
<dbReference type="GO" id="GO:0016491">
    <property type="term" value="F:oxidoreductase activity"/>
    <property type="evidence" value="ECO:0007669"/>
    <property type="project" value="UniProtKB-KW"/>
</dbReference>
<comment type="similarity">
    <text evidence="1 3">Belongs to the short-chain dehydrogenases/reductases (SDR) family.</text>
</comment>
<gene>
    <name evidence="4" type="ORF">BS50DRAFT_579628</name>
</gene>
<dbReference type="PANTHER" id="PTHR24320:SF154">
    <property type="entry name" value="OXIDOREDUCTASE, SHORT-CHAIN DEHYDROGENASE_REDUCTASE FAMILY (AFU_ORTHOLOGUE AFUA_2G04560)"/>
    <property type="match status" value="1"/>
</dbReference>
<protein>
    <submittedName>
        <fullName evidence="4">Dehydrogenase with different specificitie</fullName>
    </submittedName>
</protein>
<evidence type="ECO:0000313" key="4">
    <source>
        <dbReference type="EMBL" id="PSN59813.1"/>
    </source>
</evidence>
<dbReference type="Proteomes" id="UP000240883">
    <property type="component" value="Unassembled WGS sequence"/>
</dbReference>
<dbReference type="Pfam" id="PF00106">
    <property type="entry name" value="adh_short"/>
    <property type="match status" value="1"/>
</dbReference>
<evidence type="ECO:0000256" key="1">
    <source>
        <dbReference type="ARBA" id="ARBA00006484"/>
    </source>
</evidence>
<evidence type="ECO:0000256" key="3">
    <source>
        <dbReference type="RuleBase" id="RU000363"/>
    </source>
</evidence>
<name>A0A2T2N2Z8_CORCC</name>
<dbReference type="PRINTS" id="PR00080">
    <property type="entry name" value="SDRFAMILY"/>
</dbReference>
<dbReference type="InterPro" id="IPR002347">
    <property type="entry name" value="SDR_fam"/>
</dbReference>
<reference evidence="4 5" key="1">
    <citation type="journal article" date="2018" name="Front. Microbiol.">
        <title>Genome-Wide Analysis of Corynespora cassiicola Leaf Fall Disease Putative Effectors.</title>
        <authorList>
            <person name="Lopez D."/>
            <person name="Ribeiro S."/>
            <person name="Label P."/>
            <person name="Fumanal B."/>
            <person name="Venisse J.S."/>
            <person name="Kohler A."/>
            <person name="de Oliveira R.R."/>
            <person name="Labutti K."/>
            <person name="Lipzen A."/>
            <person name="Lail K."/>
            <person name="Bauer D."/>
            <person name="Ohm R.A."/>
            <person name="Barry K.W."/>
            <person name="Spatafora J."/>
            <person name="Grigoriev I.V."/>
            <person name="Martin F.M."/>
            <person name="Pujade-Renaud V."/>
        </authorList>
    </citation>
    <scope>NUCLEOTIDE SEQUENCE [LARGE SCALE GENOMIC DNA]</scope>
    <source>
        <strain evidence="4 5">Philippines</strain>
    </source>
</reference>
<dbReference type="EMBL" id="KZ678152">
    <property type="protein sequence ID" value="PSN59813.1"/>
    <property type="molecule type" value="Genomic_DNA"/>
</dbReference>
<dbReference type="STRING" id="1448308.A0A2T2N2Z8"/>
<accession>A0A2T2N2Z8</accession>
<sequence length="304" mass="33943">MAYQLKNDIPDLGGRVFLITGGTAGLGIQTIVNLARHGPAHIYFTGRNKKNAESVIERVKTVAEDTKATFIQCDQTSLESVSLTVDKFLSKSPDRLDVLICNAGIMCAPPDVSKDGYEIHFGVNFLSHAMFTRRLLPVLQRTAAEHGEARIVNLSSTAYEYHKGPIALADMKSTLPNMRFPAGVLRYCQTKYAQVLYTAELAKRYPSITSVAVHPGRIHTDMVSNLPLVSKIMVLWETWGEKLTEEEGCWNSCWAATAPVGSEIKSGGLYWPVGVPREFIEPAKDEKAWKELWEWTDEQLARWI</sequence>
<organism evidence="4 5">
    <name type="scientific">Corynespora cassiicola Philippines</name>
    <dbReference type="NCBI Taxonomy" id="1448308"/>
    <lineage>
        <taxon>Eukaryota</taxon>
        <taxon>Fungi</taxon>
        <taxon>Dikarya</taxon>
        <taxon>Ascomycota</taxon>
        <taxon>Pezizomycotina</taxon>
        <taxon>Dothideomycetes</taxon>
        <taxon>Pleosporomycetidae</taxon>
        <taxon>Pleosporales</taxon>
        <taxon>Corynesporascaceae</taxon>
        <taxon>Corynespora</taxon>
    </lineage>
</organism>
<evidence type="ECO:0000313" key="5">
    <source>
        <dbReference type="Proteomes" id="UP000240883"/>
    </source>
</evidence>
<dbReference type="AlphaFoldDB" id="A0A2T2N2Z8"/>
<proteinExistence type="inferred from homology"/>